<evidence type="ECO:0000313" key="1">
    <source>
        <dbReference type="EMBL" id="SHH23662.1"/>
    </source>
</evidence>
<accession>A0A1M5RBF1</accession>
<proteinExistence type="predicted"/>
<gene>
    <name evidence="1" type="ORF">SAMN05443248_4164</name>
</gene>
<name>A0A1M5RBF1_9BRAD</name>
<dbReference type="OrthoDB" id="8265523at2"/>
<evidence type="ECO:0000313" key="2">
    <source>
        <dbReference type="Proteomes" id="UP000189796"/>
    </source>
</evidence>
<sequence>MKQPTDAKGLPGSGYGIEVDGLLKSEFVTMEGATNGARELKTRFPMLQIRIYDAAAKTRTEVTA</sequence>
<dbReference type="Proteomes" id="UP000189796">
    <property type="component" value="Chromosome I"/>
</dbReference>
<dbReference type="EMBL" id="LT670817">
    <property type="protein sequence ID" value="SHH23662.1"/>
    <property type="molecule type" value="Genomic_DNA"/>
</dbReference>
<dbReference type="RefSeq" id="WP_079603011.1">
    <property type="nucleotide sequence ID" value="NZ_LT670817.1"/>
</dbReference>
<organism evidence="1 2">
    <name type="scientific">Bradyrhizobium erythrophlei</name>
    <dbReference type="NCBI Taxonomy" id="1437360"/>
    <lineage>
        <taxon>Bacteria</taxon>
        <taxon>Pseudomonadati</taxon>
        <taxon>Pseudomonadota</taxon>
        <taxon>Alphaproteobacteria</taxon>
        <taxon>Hyphomicrobiales</taxon>
        <taxon>Nitrobacteraceae</taxon>
        <taxon>Bradyrhizobium</taxon>
    </lineage>
</organism>
<reference evidence="1 2" key="1">
    <citation type="submission" date="2016-11" db="EMBL/GenBank/DDBJ databases">
        <authorList>
            <person name="Jaros S."/>
            <person name="Januszkiewicz K."/>
            <person name="Wedrychowicz H."/>
        </authorList>
    </citation>
    <scope>NUCLEOTIDE SEQUENCE [LARGE SCALE GENOMIC DNA]</scope>
    <source>
        <strain evidence="1 2">GAS138</strain>
    </source>
</reference>
<protein>
    <submittedName>
        <fullName evidence="1">Uncharacterized protein</fullName>
    </submittedName>
</protein>
<dbReference type="AlphaFoldDB" id="A0A1M5RBF1"/>